<evidence type="ECO:0000313" key="2">
    <source>
        <dbReference type="Proteomes" id="UP001303473"/>
    </source>
</evidence>
<dbReference type="InterPro" id="IPR021842">
    <property type="entry name" value="DUF3435"/>
</dbReference>
<organism evidence="1 2">
    <name type="scientific">Diplogelasinospora grovesii</name>
    <dbReference type="NCBI Taxonomy" id="303347"/>
    <lineage>
        <taxon>Eukaryota</taxon>
        <taxon>Fungi</taxon>
        <taxon>Dikarya</taxon>
        <taxon>Ascomycota</taxon>
        <taxon>Pezizomycotina</taxon>
        <taxon>Sordariomycetes</taxon>
        <taxon>Sordariomycetidae</taxon>
        <taxon>Sordariales</taxon>
        <taxon>Diplogelasinosporaceae</taxon>
        <taxon>Diplogelasinospora</taxon>
    </lineage>
</organism>
<dbReference type="Pfam" id="PF11917">
    <property type="entry name" value="DUF3435"/>
    <property type="match status" value="1"/>
</dbReference>
<dbReference type="AlphaFoldDB" id="A0AAN6S5L1"/>
<dbReference type="PANTHER" id="PTHR37535:SF3">
    <property type="entry name" value="FLUG DOMAIN-CONTAINING PROTEIN"/>
    <property type="match status" value="1"/>
</dbReference>
<sequence>MLYYDTTKSWMDGAVLYDIGNWIPTILTPLLDLDISVKNKSGLYVADLDLMLHHHWVLDKEVYAHERLRVQMAAVLVIAGATSTRPGALIGSLCYKHVEFHVFRPTPSSRQARVGMVVKLTKIKRSVSKSQLKQYGFHEEDTLLHDPVLYIESLAFTDIAFEDLNDPKDIYNLVIPLNSDRIILP</sequence>
<evidence type="ECO:0000313" key="1">
    <source>
        <dbReference type="EMBL" id="KAK3941987.1"/>
    </source>
</evidence>
<comment type="caution">
    <text evidence="1">The sequence shown here is derived from an EMBL/GenBank/DDBJ whole genome shotgun (WGS) entry which is preliminary data.</text>
</comment>
<proteinExistence type="predicted"/>
<reference evidence="2" key="1">
    <citation type="journal article" date="2023" name="Mol. Phylogenet. Evol.">
        <title>Genome-scale phylogeny and comparative genomics of the fungal order Sordariales.</title>
        <authorList>
            <person name="Hensen N."/>
            <person name="Bonometti L."/>
            <person name="Westerberg I."/>
            <person name="Brannstrom I.O."/>
            <person name="Guillou S."/>
            <person name="Cros-Aarteil S."/>
            <person name="Calhoun S."/>
            <person name="Haridas S."/>
            <person name="Kuo A."/>
            <person name="Mondo S."/>
            <person name="Pangilinan J."/>
            <person name="Riley R."/>
            <person name="LaButti K."/>
            <person name="Andreopoulos B."/>
            <person name="Lipzen A."/>
            <person name="Chen C."/>
            <person name="Yan M."/>
            <person name="Daum C."/>
            <person name="Ng V."/>
            <person name="Clum A."/>
            <person name="Steindorff A."/>
            <person name="Ohm R.A."/>
            <person name="Martin F."/>
            <person name="Silar P."/>
            <person name="Natvig D.O."/>
            <person name="Lalanne C."/>
            <person name="Gautier V."/>
            <person name="Ament-Velasquez S.L."/>
            <person name="Kruys A."/>
            <person name="Hutchinson M.I."/>
            <person name="Powell A.J."/>
            <person name="Barry K."/>
            <person name="Miller A.N."/>
            <person name="Grigoriev I.V."/>
            <person name="Debuchy R."/>
            <person name="Gladieux P."/>
            <person name="Hiltunen Thoren M."/>
            <person name="Johannesson H."/>
        </authorList>
    </citation>
    <scope>NUCLEOTIDE SEQUENCE [LARGE SCALE GENOMIC DNA]</scope>
    <source>
        <strain evidence="2">CBS 340.73</strain>
    </source>
</reference>
<dbReference type="Proteomes" id="UP001303473">
    <property type="component" value="Unassembled WGS sequence"/>
</dbReference>
<dbReference type="PANTHER" id="PTHR37535">
    <property type="entry name" value="FLUG DOMAIN PROTEIN"/>
    <property type="match status" value="1"/>
</dbReference>
<gene>
    <name evidence="1" type="ORF">QBC46DRAFT_448097</name>
</gene>
<name>A0AAN6S5L1_9PEZI</name>
<dbReference type="EMBL" id="MU853777">
    <property type="protein sequence ID" value="KAK3941987.1"/>
    <property type="molecule type" value="Genomic_DNA"/>
</dbReference>
<accession>A0AAN6S5L1</accession>
<keyword evidence="2" id="KW-1185">Reference proteome</keyword>
<protein>
    <submittedName>
        <fullName evidence="1">Uncharacterized protein</fullName>
    </submittedName>
</protein>